<evidence type="ECO:0000313" key="3">
    <source>
        <dbReference type="Proteomes" id="UP000190064"/>
    </source>
</evidence>
<gene>
    <name evidence="2" type="ORF">BTA35_0204930</name>
</gene>
<keyword evidence="1" id="KW-0732">Signal</keyword>
<feature type="signal peptide" evidence="1">
    <location>
        <begin position="1"/>
        <end position="19"/>
    </location>
</feature>
<comment type="caution">
    <text evidence="2">The sequence shown here is derived from an EMBL/GenBank/DDBJ whole genome shotgun (WGS) entry which is preliminary data.</text>
</comment>
<accession>A0A1T1HGG9</accession>
<proteinExistence type="predicted"/>
<organism evidence="2 3">
    <name type="scientific">Oceanospirillum linum</name>
    <dbReference type="NCBI Taxonomy" id="966"/>
    <lineage>
        <taxon>Bacteria</taxon>
        <taxon>Pseudomonadati</taxon>
        <taxon>Pseudomonadota</taxon>
        <taxon>Gammaproteobacteria</taxon>
        <taxon>Oceanospirillales</taxon>
        <taxon>Oceanospirillaceae</taxon>
        <taxon>Oceanospirillum</taxon>
    </lineage>
</organism>
<protein>
    <recommendedName>
        <fullName evidence="4">YtfJ family protein</fullName>
    </recommendedName>
</protein>
<reference evidence="2" key="1">
    <citation type="submission" date="2017-02" db="EMBL/GenBank/DDBJ databases">
        <title>Draft Genome Sequence of the Salt Water Bacterium Oceanospirillum linum ATCC 11336.</title>
        <authorList>
            <person name="Trachtenberg A.M."/>
            <person name="Carney J.G."/>
            <person name="Linnane J.D."/>
            <person name="Rheaume B.A."/>
            <person name="Pitts N.L."/>
            <person name="Mykles D.L."/>
            <person name="Maclea K.S."/>
        </authorList>
    </citation>
    <scope>NUCLEOTIDE SEQUENCE [LARGE SCALE GENOMIC DNA]</scope>
    <source>
        <strain evidence="2">ATCC 11336</strain>
    </source>
</reference>
<evidence type="ECO:0000313" key="2">
    <source>
        <dbReference type="EMBL" id="OOV88817.1"/>
    </source>
</evidence>
<dbReference type="Proteomes" id="UP000190064">
    <property type="component" value="Unassembled WGS sequence"/>
</dbReference>
<dbReference type="Pfam" id="PF09695">
    <property type="entry name" value="YtfJ_HI0045"/>
    <property type="match status" value="1"/>
</dbReference>
<feature type="chain" id="PRO_5011984022" description="YtfJ family protein" evidence="1">
    <location>
        <begin position="20"/>
        <end position="182"/>
    </location>
</feature>
<name>A0A1T1HGG9_OCELI</name>
<keyword evidence="3" id="KW-1185">Reference proteome</keyword>
<dbReference type="RefSeq" id="WP_202931166.1">
    <property type="nucleotide sequence ID" value="NZ_FXTS01000004.1"/>
</dbReference>
<dbReference type="AlphaFoldDB" id="A0A1T1HGG9"/>
<sequence length="182" mass="20181">MLKNAFLMLILGMSWQSYAAVVPEASLPAVSVEDGGELVLNAGKIDYSPWQSQQLTGKVYVIQHIAGRSSAKALNAPLIDRIKAENLPKDRYQTVTVVNTDDAIWGTGGIVKGKLESSKEEFPWSMMVLDKEGVARSAWGLKEKSSAVIVVDTENRVRWVKDGELNDHEQQEVMALIRRLLE</sequence>
<dbReference type="EMBL" id="MTSD02000001">
    <property type="protein sequence ID" value="OOV88817.1"/>
    <property type="molecule type" value="Genomic_DNA"/>
</dbReference>
<evidence type="ECO:0008006" key="4">
    <source>
        <dbReference type="Google" id="ProtNLM"/>
    </source>
</evidence>
<evidence type="ECO:0000256" key="1">
    <source>
        <dbReference type="SAM" id="SignalP"/>
    </source>
</evidence>
<dbReference type="NCBIfam" id="TIGR01626">
    <property type="entry name" value="ytfJ_HI0045"/>
    <property type="match status" value="1"/>
</dbReference>
<dbReference type="Gene3D" id="3.40.30.10">
    <property type="entry name" value="Glutaredoxin"/>
    <property type="match status" value="1"/>
</dbReference>
<dbReference type="InterPro" id="IPR006513">
    <property type="entry name" value="YtfJ_HI0045"/>
</dbReference>